<keyword evidence="4 8" id="KW-0963">Cytoplasm</keyword>
<feature type="compositionally biased region" description="Basic and acidic residues" evidence="9">
    <location>
        <begin position="14"/>
        <end position="27"/>
    </location>
</feature>
<feature type="region of interest" description="Disordered" evidence="9">
    <location>
        <begin position="343"/>
        <end position="478"/>
    </location>
</feature>
<comment type="similarity">
    <text evidence="3 8">Belongs to the PTPA-type PPIase family.</text>
</comment>
<name>A0A146FT35_ASPKA</name>
<dbReference type="EMBL" id="BCWF01000025">
    <property type="protein sequence ID" value="GAT28587.1"/>
    <property type="molecule type" value="Genomic_DNA"/>
</dbReference>
<dbReference type="FunFam" id="1.20.120.1150:FF:000002">
    <property type="entry name" value="Serine/threonine-protein phosphatase 2A activator"/>
    <property type="match status" value="1"/>
</dbReference>
<dbReference type="PANTHER" id="PTHR10012">
    <property type="entry name" value="SERINE/THREONINE-PROTEIN PHOSPHATASE 2A REGULATORY SUBUNIT B"/>
    <property type="match status" value="1"/>
</dbReference>
<evidence type="ECO:0000256" key="7">
    <source>
        <dbReference type="ARBA" id="ARBA00025287"/>
    </source>
</evidence>
<dbReference type="InterPro" id="IPR037218">
    <property type="entry name" value="PTPA_sf"/>
</dbReference>
<sequence length="497" mass="55064">MASQVSVSSPAPKPKIDLSKKLSELRASKAKSQTPSSREPAPVTPPLPSAPDLSSHQYARPVRRILSKQDHDLFLSSSTHTLILAFIFGLSDSVRGRATTEIGSPSPIITKIQSIVFQIRSLLETHPSLDQGGSRFGNPAFRDLFDDVATQSAAWHKDILGFQDQALIEEASTYLINSLGSRDRLDYGSGHELNFMMWLLCLRQVHLFSATDFPAIVFHVYVSYMNLMRDIQTTYYLEPAGSHGVWGLDDYHFLPFLFGASQLVAHPYITPLAIHNMAVLEEESGKYIYLDQVRWVDSVKTVKGLRWHSPMLDDISGAKNWSKIESGMKKMFAKEVLERRGEMVPSEYSTPGGGGKLKLKGSKTSNGRIEKKKKKSSSSSSKKSSVPGSGEENEQQKNQQEQQLTTTTSATASGAEEEPRTDEHEPSSASGSAGAGKTEAERKYEEMRRKRPSKLQSCGERQTEQYQHQNSLPNPGGELSRKALLAMQYLLMPAISV</sequence>
<evidence type="ECO:0000313" key="10">
    <source>
        <dbReference type="EMBL" id="GAT28587.1"/>
    </source>
</evidence>
<organism evidence="10 11">
    <name type="scientific">Aspergillus kawachii</name>
    <name type="common">White koji mold</name>
    <name type="synonym">Aspergillus awamori var. kawachi</name>
    <dbReference type="NCBI Taxonomy" id="1069201"/>
    <lineage>
        <taxon>Eukaryota</taxon>
        <taxon>Fungi</taxon>
        <taxon>Dikarya</taxon>
        <taxon>Ascomycota</taxon>
        <taxon>Pezizomycotina</taxon>
        <taxon>Eurotiomycetes</taxon>
        <taxon>Eurotiomycetidae</taxon>
        <taxon>Eurotiales</taxon>
        <taxon>Aspergillaceae</taxon>
        <taxon>Aspergillus</taxon>
        <taxon>Aspergillus subgen. Circumdati</taxon>
    </lineage>
</organism>
<dbReference type="AlphaFoldDB" id="A0A146FT35"/>
<evidence type="ECO:0000313" key="11">
    <source>
        <dbReference type="Proteomes" id="UP000075230"/>
    </source>
</evidence>
<dbReference type="InterPro" id="IPR013865">
    <property type="entry name" value="FAM32A"/>
</dbReference>
<reference evidence="10 11" key="1">
    <citation type="journal article" date="2016" name="DNA Res.">
        <title>Genome sequence of Aspergillus luchuensis NBRC 4314.</title>
        <authorList>
            <person name="Yamada O."/>
            <person name="Machida M."/>
            <person name="Hosoyama A."/>
            <person name="Goto M."/>
            <person name="Takahashi T."/>
            <person name="Futagami T."/>
            <person name="Yamagata Y."/>
            <person name="Takeuchi M."/>
            <person name="Kobayashi T."/>
            <person name="Koike H."/>
            <person name="Abe K."/>
            <person name="Asai K."/>
            <person name="Arita M."/>
            <person name="Fujita N."/>
            <person name="Fukuda K."/>
            <person name="Higa K."/>
            <person name="Horikawa H."/>
            <person name="Ishikawa T."/>
            <person name="Jinno K."/>
            <person name="Kato Y."/>
            <person name="Kirimura K."/>
            <person name="Mizutani O."/>
            <person name="Nakasone K."/>
            <person name="Sano M."/>
            <person name="Shiraishi Y."/>
            <person name="Tsukahara M."/>
            <person name="Gomi K."/>
        </authorList>
    </citation>
    <scope>NUCLEOTIDE SEQUENCE [LARGE SCALE GENOMIC DNA]</scope>
    <source>
        <strain evidence="10 11">RIB 2604</strain>
    </source>
</reference>
<dbReference type="Pfam" id="PF03095">
    <property type="entry name" value="PTPA"/>
    <property type="match status" value="1"/>
</dbReference>
<gene>
    <name evidence="10" type="ORF">RIB2604_02602290</name>
</gene>
<keyword evidence="6 8" id="KW-0413">Isomerase</keyword>
<reference evidence="11" key="2">
    <citation type="submission" date="2016-02" db="EMBL/GenBank/DDBJ databases">
        <title>Genome sequencing of Aspergillus luchuensis NBRC 4314.</title>
        <authorList>
            <person name="Yamada O."/>
        </authorList>
    </citation>
    <scope>NUCLEOTIDE SEQUENCE [LARGE SCALE GENOMIC DNA]</scope>
    <source>
        <strain evidence="11">RIB 2604</strain>
    </source>
</reference>
<comment type="caution">
    <text evidence="10">The sequence shown here is derived from an EMBL/GenBank/DDBJ whole genome shotgun (WGS) entry which is preliminary data.</text>
</comment>
<dbReference type="GO" id="GO:0005737">
    <property type="term" value="C:cytoplasm"/>
    <property type="evidence" value="ECO:0007669"/>
    <property type="project" value="UniProtKB-SubCell"/>
</dbReference>
<dbReference type="InterPro" id="IPR043170">
    <property type="entry name" value="PTPA_C_lid"/>
</dbReference>
<evidence type="ECO:0000256" key="4">
    <source>
        <dbReference type="ARBA" id="ARBA00022490"/>
    </source>
</evidence>
<feature type="compositionally biased region" description="Basic and acidic residues" evidence="9">
    <location>
        <begin position="417"/>
        <end position="426"/>
    </location>
</feature>
<dbReference type="Pfam" id="PF08555">
    <property type="entry name" value="FAM32A"/>
    <property type="match status" value="1"/>
</dbReference>
<feature type="region of interest" description="Disordered" evidence="9">
    <location>
        <begin position="1"/>
        <end position="55"/>
    </location>
</feature>
<dbReference type="CDD" id="cd04087">
    <property type="entry name" value="PTPA"/>
    <property type="match status" value="1"/>
</dbReference>
<dbReference type="GO" id="GO:0005634">
    <property type="term" value="C:nucleus"/>
    <property type="evidence" value="ECO:0007669"/>
    <property type="project" value="TreeGrafter"/>
</dbReference>
<dbReference type="GO" id="GO:0008160">
    <property type="term" value="F:protein tyrosine phosphatase activator activity"/>
    <property type="evidence" value="ECO:0007669"/>
    <property type="project" value="TreeGrafter"/>
</dbReference>
<comment type="subcellular location">
    <subcellularLocation>
        <location evidence="2 8">Cytoplasm</location>
    </subcellularLocation>
</comment>
<comment type="catalytic activity">
    <reaction evidence="1 8">
        <text>[protein]-peptidylproline (omega=180) = [protein]-peptidylproline (omega=0)</text>
        <dbReference type="Rhea" id="RHEA:16237"/>
        <dbReference type="Rhea" id="RHEA-COMP:10747"/>
        <dbReference type="Rhea" id="RHEA-COMP:10748"/>
        <dbReference type="ChEBI" id="CHEBI:83833"/>
        <dbReference type="ChEBI" id="CHEBI:83834"/>
        <dbReference type="EC" id="5.2.1.8"/>
    </reaction>
</comment>
<evidence type="ECO:0000256" key="8">
    <source>
        <dbReference type="RuleBase" id="RU361210"/>
    </source>
</evidence>
<dbReference type="VEuPathDB" id="FungiDB:ASPFODRAFT_205605"/>
<proteinExistence type="inferred from homology"/>
<evidence type="ECO:0000256" key="9">
    <source>
        <dbReference type="SAM" id="MobiDB-lite"/>
    </source>
</evidence>
<evidence type="ECO:0000256" key="2">
    <source>
        <dbReference type="ARBA" id="ARBA00004496"/>
    </source>
</evidence>
<evidence type="ECO:0000256" key="3">
    <source>
        <dbReference type="ARBA" id="ARBA00011019"/>
    </source>
</evidence>
<dbReference type="GO" id="GO:0000159">
    <property type="term" value="C:protein phosphatase type 2A complex"/>
    <property type="evidence" value="ECO:0007669"/>
    <property type="project" value="TreeGrafter"/>
</dbReference>
<comment type="function">
    <text evidence="7">PPIases accelerate the folding of proteins. It catalyzes the cis-trans isomerization of proline imidic peptide bonds in oligopeptides. Acts as a regulatory subunit for PP2A-like phosphatases modulating their activity or substrate specificity, probably by inducing a conformational change in the catalytic subunit, a direct target of the PPIase. Can reactivate inactive phosphatase PP2A-phosphatase methylesterase complexes (PP2Ai) in presence of ATP and Mg(2+) by dissociating the inactive form from the complex.</text>
</comment>
<dbReference type="EC" id="5.2.1.8" evidence="8"/>
<accession>A0A146FT35</accession>
<dbReference type="GO" id="GO:0003755">
    <property type="term" value="F:peptidyl-prolyl cis-trans isomerase activity"/>
    <property type="evidence" value="ECO:0007669"/>
    <property type="project" value="UniProtKB-KW"/>
</dbReference>
<dbReference type="Gene3D" id="1.20.120.1150">
    <property type="match status" value="1"/>
</dbReference>
<dbReference type="SUPFAM" id="SSF140984">
    <property type="entry name" value="PTPA-like"/>
    <property type="match status" value="1"/>
</dbReference>
<evidence type="ECO:0000256" key="1">
    <source>
        <dbReference type="ARBA" id="ARBA00000971"/>
    </source>
</evidence>
<evidence type="ECO:0000256" key="5">
    <source>
        <dbReference type="ARBA" id="ARBA00023110"/>
    </source>
</evidence>
<dbReference type="GO" id="GO:0007052">
    <property type="term" value="P:mitotic spindle organization"/>
    <property type="evidence" value="ECO:0007669"/>
    <property type="project" value="TreeGrafter"/>
</dbReference>
<feature type="compositionally biased region" description="Low complexity" evidence="9">
    <location>
        <begin position="427"/>
        <end position="436"/>
    </location>
</feature>
<protein>
    <recommendedName>
        <fullName evidence="8">Serine/threonine-protein phosphatase 2A activator</fullName>
        <ecNumber evidence="8">5.2.1.8</ecNumber>
    </recommendedName>
    <alternativeName>
        <fullName evidence="8">Phosphotyrosyl phosphatase activator</fullName>
    </alternativeName>
</protein>
<dbReference type="Proteomes" id="UP000075230">
    <property type="component" value="Unassembled WGS sequence"/>
</dbReference>
<feature type="compositionally biased region" description="Low complexity" evidence="9">
    <location>
        <begin position="377"/>
        <end position="414"/>
    </location>
</feature>
<dbReference type="InterPro" id="IPR004327">
    <property type="entry name" value="Phstyr_phstse_ac"/>
</dbReference>
<feature type="compositionally biased region" description="Polar residues" evidence="9">
    <location>
        <begin position="454"/>
        <end position="473"/>
    </location>
</feature>
<evidence type="ECO:0000256" key="6">
    <source>
        <dbReference type="ARBA" id="ARBA00023235"/>
    </source>
</evidence>
<feature type="compositionally biased region" description="Basic and acidic residues" evidence="9">
    <location>
        <begin position="438"/>
        <end position="448"/>
    </location>
</feature>
<dbReference type="PANTHER" id="PTHR10012:SF5">
    <property type="entry name" value="SERINE_THREONINE-PROTEIN PHOSPHATASE 2A ACTIVATOR 2"/>
    <property type="match status" value="1"/>
</dbReference>
<keyword evidence="5 8" id="KW-0697">Rotamase</keyword>